<dbReference type="RefSeq" id="WP_168033956.1">
    <property type="nucleotide sequence ID" value="NZ_JAAVNE010000040.1"/>
</dbReference>
<proteinExistence type="predicted"/>
<keyword evidence="2" id="KW-0547">Nucleotide-binding</keyword>
<keyword evidence="3" id="KW-1185">Reference proteome</keyword>
<evidence type="ECO:0000313" key="3">
    <source>
        <dbReference type="Proteomes" id="UP000787635"/>
    </source>
</evidence>
<evidence type="ECO:0000259" key="1">
    <source>
        <dbReference type="Pfam" id="PF13191"/>
    </source>
</evidence>
<dbReference type="Proteomes" id="UP000787635">
    <property type="component" value="Unassembled WGS sequence"/>
</dbReference>
<gene>
    <name evidence="2" type="ORF">HEQ75_20340</name>
</gene>
<organism evidence="2 3">
    <name type="scientific">Falsiroseomonas selenitidurans</name>
    <dbReference type="NCBI Taxonomy" id="2716335"/>
    <lineage>
        <taxon>Bacteria</taxon>
        <taxon>Pseudomonadati</taxon>
        <taxon>Pseudomonadota</taxon>
        <taxon>Alphaproteobacteria</taxon>
        <taxon>Acetobacterales</taxon>
        <taxon>Roseomonadaceae</taxon>
        <taxon>Falsiroseomonas</taxon>
    </lineage>
</organism>
<dbReference type="InterPro" id="IPR041664">
    <property type="entry name" value="AAA_16"/>
</dbReference>
<evidence type="ECO:0000313" key="2">
    <source>
        <dbReference type="EMBL" id="NKC33223.1"/>
    </source>
</evidence>
<dbReference type="PANTHER" id="PTHR34301">
    <property type="entry name" value="DNA-BINDING PROTEIN-RELATED"/>
    <property type="match status" value="1"/>
</dbReference>
<comment type="caution">
    <text evidence="2">The sequence shown here is derived from an EMBL/GenBank/DDBJ whole genome shotgun (WGS) entry which is preliminary data.</text>
</comment>
<name>A0ABX1E8T3_9PROT</name>
<feature type="domain" description="Orc1-like AAA ATPase" evidence="1">
    <location>
        <begin position="18"/>
        <end position="205"/>
    </location>
</feature>
<dbReference type="EMBL" id="JAAVNE010000040">
    <property type="protein sequence ID" value="NKC33223.1"/>
    <property type="molecule type" value="Genomic_DNA"/>
</dbReference>
<dbReference type="SUPFAM" id="SSF52540">
    <property type="entry name" value="P-loop containing nucleoside triphosphate hydrolases"/>
    <property type="match status" value="1"/>
</dbReference>
<dbReference type="PANTHER" id="PTHR34301:SF8">
    <property type="entry name" value="ATPASE DOMAIN-CONTAINING PROTEIN"/>
    <property type="match status" value="1"/>
</dbReference>
<dbReference type="GO" id="GO:0005524">
    <property type="term" value="F:ATP binding"/>
    <property type="evidence" value="ECO:0007669"/>
    <property type="project" value="UniProtKB-KW"/>
</dbReference>
<reference evidence="2 3" key="1">
    <citation type="submission" date="2020-03" db="EMBL/GenBank/DDBJ databases">
        <title>Roseomonas selenitidurans sp. nov. isolated from urban soil.</title>
        <authorList>
            <person name="Liu H."/>
        </authorList>
    </citation>
    <scope>NUCLEOTIDE SEQUENCE [LARGE SCALE GENOMIC DNA]</scope>
    <source>
        <strain evidence="2 3">BU-1</strain>
    </source>
</reference>
<dbReference type="Pfam" id="PF13191">
    <property type="entry name" value="AAA_16"/>
    <property type="match status" value="1"/>
</dbReference>
<protein>
    <submittedName>
        <fullName evidence="2">ATP-binding protein</fullName>
    </submittedName>
</protein>
<sequence>MDPVRNPYAPGAGSPPPELAGRDALLDQARLTLDRVRLGRSAKSFIGVGLRGVGKTVLLVRVRDLAEERGYRACLIEARDQTVLPALLLPHLRRLLLDLDRLGALSEQVKRGLRVFRSFVSGLKLKHGDVELVLDIDPERGSADSGDLEADLPELFLAIGRAAASRQTAVALIIDEIQYLAEGEMSALIMALHRVAQEGLPMVLIAAGLPQVVGLTGRSKSYAERLFDFPEVGPLSPADARRALVEPARSESVTFEPAALDAILDITQGYPFFLQEWGYAAWNIADHSPIAAEDVRAATAQAIAKLDKSFFRVRFDRLTPREKDYLRAMAELGPEAHRSGDIADLLGIRVQAAGPHRGGLIREGMNYSPAHGDTAFTVPLFDDFLKRIMPIWQPRGRE</sequence>
<dbReference type="Gene3D" id="3.40.50.300">
    <property type="entry name" value="P-loop containing nucleotide triphosphate hydrolases"/>
    <property type="match status" value="1"/>
</dbReference>
<dbReference type="InterPro" id="IPR027417">
    <property type="entry name" value="P-loop_NTPase"/>
</dbReference>
<keyword evidence="2" id="KW-0067">ATP-binding</keyword>
<accession>A0ABX1E8T3</accession>